<proteinExistence type="predicted"/>
<feature type="transmembrane region" description="Helical" evidence="1">
    <location>
        <begin position="61"/>
        <end position="84"/>
    </location>
</feature>
<dbReference type="EMBL" id="GGEC01066885">
    <property type="protein sequence ID" value="MBX47369.1"/>
    <property type="molecule type" value="Transcribed_RNA"/>
</dbReference>
<evidence type="ECO:0000313" key="2">
    <source>
        <dbReference type="EMBL" id="MBX47369.1"/>
    </source>
</evidence>
<name>A0A2P2NY90_RHIMU</name>
<protein>
    <submittedName>
        <fullName evidence="2">Uncharacterized protein</fullName>
    </submittedName>
</protein>
<dbReference type="AlphaFoldDB" id="A0A2P2NY90"/>
<keyword evidence="1" id="KW-0472">Membrane</keyword>
<accession>A0A2P2NY90</accession>
<evidence type="ECO:0000256" key="1">
    <source>
        <dbReference type="SAM" id="Phobius"/>
    </source>
</evidence>
<organism evidence="2">
    <name type="scientific">Rhizophora mucronata</name>
    <name type="common">Asiatic mangrove</name>
    <dbReference type="NCBI Taxonomy" id="61149"/>
    <lineage>
        <taxon>Eukaryota</taxon>
        <taxon>Viridiplantae</taxon>
        <taxon>Streptophyta</taxon>
        <taxon>Embryophyta</taxon>
        <taxon>Tracheophyta</taxon>
        <taxon>Spermatophyta</taxon>
        <taxon>Magnoliopsida</taxon>
        <taxon>eudicotyledons</taxon>
        <taxon>Gunneridae</taxon>
        <taxon>Pentapetalae</taxon>
        <taxon>rosids</taxon>
        <taxon>fabids</taxon>
        <taxon>Malpighiales</taxon>
        <taxon>Rhizophoraceae</taxon>
        <taxon>Rhizophora</taxon>
    </lineage>
</organism>
<reference evidence="2" key="1">
    <citation type="submission" date="2018-02" db="EMBL/GenBank/DDBJ databases">
        <title>Rhizophora mucronata_Transcriptome.</title>
        <authorList>
            <person name="Meera S.P."/>
            <person name="Sreeshan A."/>
            <person name="Augustine A."/>
        </authorList>
    </citation>
    <scope>NUCLEOTIDE SEQUENCE</scope>
    <source>
        <tissue evidence="2">Leaf</tissue>
    </source>
</reference>
<sequence length="85" mass="9687">MGLQKNKQKKKKQTLGSINALFGRSSSWRTRTWRKFMSFVLLNLITMVYASNIPVVKEVEALVDSVAFTVVWSAVCAIPFILFVF</sequence>
<feature type="transmembrane region" description="Helical" evidence="1">
    <location>
        <begin position="36"/>
        <end position="55"/>
    </location>
</feature>
<keyword evidence="1" id="KW-0812">Transmembrane</keyword>
<keyword evidence="1" id="KW-1133">Transmembrane helix</keyword>